<sequence>MATFNVTVEDSSPLISYEPLGAWIDTPAGDALTPSYSGGSFHTTAAQGAKATIDFTGTGISIYGARKPSYGAYAITVDGRTIASGDATGSTATAQALLGTVSGLSDGPHQAIITNGGAGMDIDWVDIQAGVGSGKSTISSKTFDDADPQISYTPSSAWSTNTRPDFMSSTLHFTRESSAQATLKFSGDAVAVYSTVAPDHADIQIMLDGTPLTVPGGSGGRVSALRTKTLIYYASNLGSQEHTIVLSGIPKPNAPFMDVDAITVFSALGASNNNNQGGGTSNKPSGTSSTAPPSATSAGAGSSASKGFPTPGIIGAAVGGGVFLLLLLALLLICLRRRRKRNDGAEAEPVTPGSPQLPLQRPTTFDVAEPRSPAWSFVSAPFLSRPAARQLPPIPMPVDQHRRQISAASSAKSTTPMMQGVPIIKEPTPARVSNLSSSMSTASTSNTPMRPARPPTLDYGPWATRDSYGRTG</sequence>
<evidence type="ECO:0000256" key="1">
    <source>
        <dbReference type="SAM" id="MobiDB-lite"/>
    </source>
</evidence>
<keyword evidence="2" id="KW-0812">Transmembrane</keyword>
<comment type="caution">
    <text evidence="3">The sequence shown here is derived from an EMBL/GenBank/DDBJ whole genome shotgun (WGS) entry which is preliminary data.</text>
</comment>
<feature type="region of interest" description="Disordered" evidence="1">
    <location>
        <begin position="273"/>
        <end position="305"/>
    </location>
</feature>
<feature type="region of interest" description="Disordered" evidence="1">
    <location>
        <begin position="431"/>
        <end position="472"/>
    </location>
</feature>
<proteinExistence type="predicted"/>
<dbReference type="Proteomes" id="UP001556367">
    <property type="component" value="Unassembled WGS sequence"/>
</dbReference>
<evidence type="ECO:0000313" key="4">
    <source>
        <dbReference type="Proteomes" id="UP001556367"/>
    </source>
</evidence>
<evidence type="ECO:0008006" key="5">
    <source>
        <dbReference type="Google" id="ProtNLM"/>
    </source>
</evidence>
<organism evidence="3 4">
    <name type="scientific">Hohenbuehelia grisea</name>
    <dbReference type="NCBI Taxonomy" id="104357"/>
    <lineage>
        <taxon>Eukaryota</taxon>
        <taxon>Fungi</taxon>
        <taxon>Dikarya</taxon>
        <taxon>Basidiomycota</taxon>
        <taxon>Agaricomycotina</taxon>
        <taxon>Agaricomycetes</taxon>
        <taxon>Agaricomycetidae</taxon>
        <taxon>Agaricales</taxon>
        <taxon>Pleurotineae</taxon>
        <taxon>Pleurotaceae</taxon>
        <taxon>Hohenbuehelia</taxon>
    </lineage>
</organism>
<gene>
    <name evidence="3" type="ORF">HGRIS_002488</name>
</gene>
<dbReference type="Gene3D" id="2.60.120.260">
    <property type="entry name" value="Galactose-binding domain-like"/>
    <property type="match status" value="2"/>
</dbReference>
<feature type="compositionally biased region" description="Low complexity" evidence="1">
    <location>
        <begin position="433"/>
        <end position="447"/>
    </location>
</feature>
<evidence type="ECO:0000256" key="2">
    <source>
        <dbReference type="SAM" id="Phobius"/>
    </source>
</evidence>
<feature type="transmembrane region" description="Helical" evidence="2">
    <location>
        <begin position="313"/>
        <end position="335"/>
    </location>
</feature>
<keyword evidence="4" id="KW-1185">Reference proteome</keyword>
<keyword evidence="2" id="KW-0472">Membrane</keyword>
<evidence type="ECO:0000313" key="3">
    <source>
        <dbReference type="EMBL" id="KAL0956339.1"/>
    </source>
</evidence>
<reference evidence="4" key="1">
    <citation type="submission" date="2024-06" db="EMBL/GenBank/DDBJ databases">
        <title>Multi-omics analyses provide insights into the biosynthesis of the anticancer antibiotic pleurotin in Hohenbuehelia grisea.</title>
        <authorList>
            <person name="Weaver J.A."/>
            <person name="Alberti F."/>
        </authorList>
    </citation>
    <scope>NUCLEOTIDE SEQUENCE [LARGE SCALE GENOMIC DNA]</scope>
    <source>
        <strain evidence="4">T-177</strain>
    </source>
</reference>
<name>A0ABR3JKM1_9AGAR</name>
<keyword evidence="2" id="KW-1133">Transmembrane helix</keyword>
<dbReference type="EMBL" id="JASNQZ010000006">
    <property type="protein sequence ID" value="KAL0956339.1"/>
    <property type="molecule type" value="Genomic_DNA"/>
</dbReference>
<accession>A0ABR3JKM1</accession>
<protein>
    <recommendedName>
        <fullName evidence="5">Transmembrane protein</fullName>
    </recommendedName>
</protein>
<feature type="region of interest" description="Disordered" evidence="1">
    <location>
        <begin position="342"/>
        <end position="361"/>
    </location>
</feature>